<evidence type="ECO:0000313" key="2">
    <source>
        <dbReference type="EMBL" id="OWF38034.1"/>
    </source>
</evidence>
<dbReference type="Pfam" id="PF03537">
    <property type="entry name" value="Glyco_hydro_114"/>
    <property type="match status" value="1"/>
</dbReference>
<dbReference type="PANTHER" id="PTHR35273">
    <property type="entry name" value="ALPHA-1,4 POLYGALACTOSAMINIDASE, PUTATIVE (AFU_ORTHOLOGUE AFUA_3G07890)-RELATED"/>
    <property type="match status" value="1"/>
</dbReference>
<protein>
    <recommendedName>
        <fullName evidence="1">Glycoside-hydrolase family GH114 TIM-barrel domain-containing protein</fullName>
    </recommendedName>
</protein>
<gene>
    <name evidence="2" type="ORF">KP79_PYT14352</name>
</gene>
<reference evidence="2 3" key="1">
    <citation type="journal article" date="2017" name="Nat. Ecol. Evol.">
        <title>Scallop genome provides insights into evolution of bilaterian karyotype and development.</title>
        <authorList>
            <person name="Wang S."/>
            <person name="Zhang J."/>
            <person name="Jiao W."/>
            <person name="Li J."/>
            <person name="Xun X."/>
            <person name="Sun Y."/>
            <person name="Guo X."/>
            <person name="Huan P."/>
            <person name="Dong B."/>
            <person name="Zhang L."/>
            <person name="Hu X."/>
            <person name="Sun X."/>
            <person name="Wang J."/>
            <person name="Zhao C."/>
            <person name="Wang Y."/>
            <person name="Wang D."/>
            <person name="Huang X."/>
            <person name="Wang R."/>
            <person name="Lv J."/>
            <person name="Li Y."/>
            <person name="Zhang Z."/>
            <person name="Liu B."/>
            <person name="Lu W."/>
            <person name="Hui Y."/>
            <person name="Liang J."/>
            <person name="Zhou Z."/>
            <person name="Hou R."/>
            <person name="Li X."/>
            <person name="Liu Y."/>
            <person name="Li H."/>
            <person name="Ning X."/>
            <person name="Lin Y."/>
            <person name="Zhao L."/>
            <person name="Xing Q."/>
            <person name="Dou J."/>
            <person name="Li Y."/>
            <person name="Mao J."/>
            <person name="Guo H."/>
            <person name="Dou H."/>
            <person name="Li T."/>
            <person name="Mu C."/>
            <person name="Jiang W."/>
            <person name="Fu Q."/>
            <person name="Fu X."/>
            <person name="Miao Y."/>
            <person name="Liu J."/>
            <person name="Yu Q."/>
            <person name="Li R."/>
            <person name="Liao H."/>
            <person name="Li X."/>
            <person name="Kong Y."/>
            <person name="Jiang Z."/>
            <person name="Chourrout D."/>
            <person name="Li R."/>
            <person name="Bao Z."/>
        </authorList>
    </citation>
    <scope>NUCLEOTIDE SEQUENCE [LARGE SCALE GENOMIC DNA]</scope>
    <source>
        <strain evidence="2 3">PY_sf001</strain>
    </source>
</reference>
<keyword evidence="3" id="KW-1185">Reference proteome</keyword>
<dbReference type="AlphaFoldDB" id="A0A210PNK3"/>
<dbReference type="InterPro" id="IPR017853">
    <property type="entry name" value="GH"/>
</dbReference>
<dbReference type="OrthoDB" id="2108802at2759"/>
<organism evidence="2 3">
    <name type="scientific">Mizuhopecten yessoensis</name>
    <name type="common">Japanese scallop</name>
    <name type="synonym">Patinopecten yessoensis</name>
    <dbReference type="NCBI Taxonomy" id="6573"/>
    <lineage>
        <taxon>Eukaryota</taxon>
        <taxon>Metazoa</taxon>
        <taxon>Spiralia</taxon>
        <taxon>Lophotrochozoa</taxon>
        <taxon>Mollusca</taxon>
        <taxon>Bivalvia</taxon>
        <taxon>Autobranchia</taxon>
        <taxon>Pteriomorphia</taxon>
        <taxon>Pectinida</taxon>
        <taxon>Pectinoidea</taxon>
        <taxon>Pectinidae</taxon>
        <taxon>Mizuhopecten</taxon>
    </lineage>
</organism>
<sequence length="291" mass="33602">MSRGCFESEAVKITYAMSDSTSGQDSNTIRVLVSLAVVLTTVSAWWKPHQHTTWQWQLENDDGHLVKTYAVDMYDIDLFDTSESDIQYLKHHGRKVICYFSAGSYEAWRPDHHDFPSSVLGHGLDGWDERWLDIRTDAVRNIMKKRLDLAVQKGCDGVEPDNVDVYSLSTSKQGFHTHIDEDDQLDFNKFIAKEAHARDLSVGLKNDVDQIHELQSYFDWALNEECMDFDECDKYQPFIDHHKPVFHVQYSTKSHGSSTRSHVCHASSSDRPHQFMTLIKEKLVTDWRLAC</sequence>
<dbReference type="PANTHER" id="PTHR35273:SF2">
    <property type="entry name" value="ALPHA-GALACTOSIDASE"/>
    <property type="match status" value="1"/>
</dbReference>
<dbReference type="InterPro" id="IPR013785">
    <property type="entry name" value="Aldolase_TIM"/>
</dbReference>
<feature type="domain" description="Glycoside-hydrolase family GH114 TIM-barrel" evidence="1">
    <location>
        <begin position="53"/>
        <end position="284"/>
    </location>
</feature>
<comment type="caution">
    <text evidence="2">The sequence shown here is derived from an EMBL/GenBank/DDBJ whole genome shotgun (WGS) entry which is preliminary data.</text>
</comment>
<evidence type="ECO:0000259" key="1">
    <source>
        <dbReference type="Pfam" id="PF03537"/>
    </source>
</evidence>
<dbReference type="Proteomes" id="UP000242188">
    <property type="component" value="Unassembled WGS sequence"/>
</dbReference>
<dbReference type="Gene3D" id="3.20.20.70">
    <property type="entry name" value="Aldolase class I"/>
    <property type="match status" value="1"/>
</dbReference>
<dbReference type="STRING" id="6573.A0A210PNK3"/>
<dbReference type="InterPro" id="IPR004352">
    <property type="entry name" value="GH114_TIM-barrel"/>
</dbReference>
<proteinExistence type="predicted"/>
<accession>A0A210PNK3</accession>
<dbReference type="EMBL" id="NEDP02005575">
    <property type="protein sequence ID" value="OWF38034.1"/>
    <property type="molecule type" value="Genomic_DNA"/>
</dbReference>
<name>A0A210PNK3_MIZYE</name>
<dbReference type="SUPFAM" id="SSF51445">
    <property type="entry name" value="(Trans)glycosidases"/>
    <property type="match status" value="1"/>
</dbReference>
<evidence type="ECO:0000313" key="3">
    <source>
        <dbReference type="Proteomes" id="UP000242188"/>
    </source>
</evidence>